<protein>
    <submittedName>
        <fullName evidence="1">Uncharacterized protein</fullName>
    </submittedName>
</protein>
<name>A0A1J5SGW2_9ZZZZ</name>
<sequence>MLSINLSEFAKYTDGELYKYLLTQNQTSYHITVPKTPGITRFLDTTILADYYYITYAGELLNNISENFSYFTPDPLLPDPFFFKFTCNNVDELTDVLFYLSKGLELHIDNFLLPLNDKFKDEAHEFIAKALEEDDTNPACYGLFQVVVDYLNKLE</sequence>
<dbReference type="AlphaFoldDB" id="A0A1J5SGW2"/>
<accession>A0A1J5SGW2</accession>
<proteinExistence type="predicted"/>
<dbReference type="EMBL" id="MLJW01000036">
    <property type="protein sequence ID" value="OIR07655.1"/>
    <property type="molecule type" value="Genomic_DNA"/>
</dbReference>
<gene>
    <name evidence="1" type="ORF">GALL_103200</name>
</gene>
<comment type="caution">
    <text evidence="1">The sequence shown here is derived from an EMBL/GenBank/DDBJ whole genome shotgun (WGS) entry which is preliminary data.</text>
</comment>
<evidence type="ECO:0000313" key="1">
    <source>
        <dbReference type="EMBL" id="OIR07655.1"/>
    </source>
</evidence>
<organism evidence="1">
    <name type="scientific">mine drainage metagenome</name>
    <dbReference type="NCBI Taxonomy" id="410659"/>
    <lineage>
        <taxon>unclassified sequences</taxon>
        <taxon>metagenomes</taxon>
        <taxon>ecological metagenomes</taxon>
    </lineage>
</organism>
<reference evidence="1" key="1">
    <citation type="submission" date="2016-10" db="EMBL/GenBank/DDBJ databases">
        <title>Sequence of Gallionella enrichment culture.</title>
        <authorList>
            <person name="Poehlein A."/>
            <person name="Muehling M."/>
            <person name="Daniel R."/>
        </authorList>
    </citation>
    <scope>NUCLEOTIDE SEQUENCE</scope>
</reference>